<evidence type="ECO:0000259" key="2">
    <source>
        <dbReference type="Pfam" id="PF13478"/>
    </source>
</evidence>
<dbReference type="EMBL" id="JAKRYL010000010">
    <property type="protein sequence ID" value="MCL7747711.1"/>
    <property type="molecule type" value="Genomic_DNA"/>
</dbReference>
<dbReference type="PANTHER" id="PTHR30388">
    <property type="entry name" value="ALDEHYDE OXIDOREDUCTASE MOLYBDENUM COFACTOR ASSEMBLY PROTEIN"/>
    <property type="match status" value="1"/>
</dbReference>
<sequence length="360" mass="40901">MKELYDYLTIIKQHPNQTCALATVIQVEGSSYRHEGAKMLFLENGIQYGLISGGCLEEDLRIRANGVITKKKPETITYDLQSEDDLGWGQGAGCNGKVKVLLEPIDWNGIGTNGEGSWGAVFEAFEMGEDVISVREITGEKIGSRLFFTKEGKKLGQTPLEIERLLSRDAILFYQEERIFDYQMNLELKTQFLFELHESKDIIYIFGAGPDVEPVVKRAAEFDFLPIVIDPRGSRCRPEFFPDAARCIQAHPEHFLASHSLPLNSYVLIMTHSFARDKTILSFFSSHHPKYVGILGPRRRTERLLHPIQLPEWIHSPIGLDIDAEGAEEISLSIVSELIKVRNKKRVLNKHRMKAKKTKF</sequence>
<dbReference type="RefSeq" id="WP_250096607.1">
    <property type="nucleotide sequence ID" value="NZ_JAKRYL010000010.1"/>
</dbReference>
<dbReference type="Gene3D" id="3.40.50.720">
    <property type="entry name" value="NAD(P)-binding Rossmann-like Domain"/>
    <property type="match status" value="1"/>
</dbReference>
<feature type="domain" description="XdhC Rossmann" evidence="2">
    <location>
        <begin position="203"/>
        <end position="338"/>
    </location>
</feature>
<evidence type="ECO:0000313" key="3">
    <source>
        <dbReference type="EMBL" id="MCL7747711.1"/>
    </source>
</evidence>
<dbReference type="InterPro" id="IPR052698">
    <property type="entry name" value="MoCofactor_Util/Proc"/>
</dbReference>
<name>A0A9X2I3W5_9BACI</name>
<dbReference type="Pfam" id="PF13478">
    <property type="entry name" value="XdhC_C"/>
    <property type="match status" value="1"/>
</dbReference>
<feature type="domain" description="XdhC- CoxI" evidence="1">
    <location>
        <begin position="16"/>
        <end position="79"/>
    </location>
</feature>
<dbReference type="AlphaFoldDB" id="A0A9X2I3W5"/>
<dbReference type="InterPro" id="IPR003777">
    <property type="entry name" value="XdhC_CoxI"/>
</dbReference>
<dbReference type="Proteomes" id="UP001139150">
    <property type="component" value="Unassembled WGS sequence"/>
</dbReference>
<evidence type="ECO:0000313" key="4">
    <source>
        <dbReference type="Proteomes" id="UP001139150"/>
    </source>
</evidence>
<dbReference type="PANTHER" id="PTHR30388:SF6">
    <property type="entry name" value="XANTHINE DEHYDROGENASE SUBUNIT A-RELATED"/>
    <property type="match status" value="1"/>
</dbReference>
<dbReference type="InterPro" id="IPR027051">
    <property type="entry name" value="XdhC_Rossmann_dom"/>
</dbReference>
<gene>
    <name evidence="3" type="ORF">MF646_11330</name>
</gene>
<reference evidence="3" key="1">
    <citation type="submission" date="2022-02" db="EMBL/GenBank/DDBJ databases">
        <title>Halalkalibacter sp. nov. isolated from Lonar Lake, India.</title>
        <authorList>
            <person name="Joshi A."/>
            <person name="Thite S."/>
            <person name="Lodha T."/>
        </authorList>
    </citation>
    <scope>NUCLEOTIDE SEQUENCE</scope>
    <source>
        <strain evidence="3">MEB205</strain>
    </source>
</reference>
<proteinExistence type="predicted"/>
<comment type="caution">
    <text evidence="3">The sequence shown here is derived from an EMBL/GenBank/DDBJ whole genome shotgun (WGS) entry which is preliminary data.</text>
</comment>
<accession>A0A9X2I3W5</accession>
<dbReference type="Pfam" id="PF02625">
    <property type="entry name" value="XdhC_CoxI"/>
    <property type="match status" value="1"/>
</dbReference>
<evidence type="ECO:0000259" key="1">
    <source>
        <dbReference type="Pfam" id="PF02625"/>
    </source>
</evidence>
<keyword evidence="4" id="KW-1185">Reference proteome</keyword>
<protein>
    <submittedName>
        <fullName evidence="3">XdhC family protein</fullName>
    </submittedName>
</protein>
<organism evidence="3 4">
    <name type="scientific">Halalkalibacter alkaliphilus</name>
    <dbReference type="NCBI Taxonomy" id="2917993"/>
    <lineage>
        <taxon>Bacteria</taxon>
        <taxon>Bacillati</taxon>
        <taxon>Bacillota</taxon>
        <taxon>Bacilli</taxon>
        <taxon>Bacillales</taxon>
        <taxon>Bacillaceae</taxon>
        <taxon>Halalkalibacter</taxon>
    </lineage>
</organism>